<dbReference type="Proteomes" id="UP000003167">
    <property type="component" value="Unassembled WGS sequence"/>
</dbReference>
<keyword evidence="3" id="KW-1185">Reference proteome</keyword>
<proteinExistence type="predicted"/>
<dbReference type="InterPro" id="IPR038765">
    <property type="entry name" value="Papain-like_cys_pep_sf"/>
</dbReference>
<keyword evidence="1" id="KW-0732">Signal</keyword>
<sequence length="290" mass="33579">MKTMRKILTTLLLLLAVHANATADYTREDSVKVMRLLEEGQRQPRNANFILFYARRLVGIPYIAQTLEVNSWERLVINLRQLDCTTYVENVLALTLCTQNRKTTFADFCNYLRLIRYEGGKIDYTSRLHYFTDWIADNTRLGFVYEIQRNGAPFTQVQTVRVGYMTRHAADYPMLKAHPERLKVIAESERKLTGKQFRYIPKVQITNSSLCRNTIKDGDIIAIITAKKGLDTSHIGIAVWHKDGLHLLNASQVRRRVVEEPMLLRTYMAKHPMQTGIRIVRVGKKPTRQP</sequence>
<comment type="caution">
    <text evidence="2">The sequence shown here is derived from an EMBL/GenBank/DDBJ whole genome shotgun (WGS) entry which is preliminary data.</text>
</comment>
<dbReference type="STRING" id="999422.HMPREF9944_00263"/>
<dbReference type="EMBL" id="AGEK01000012">
    <property type="protein sequence ID" value="EHO74118.1"/>
    <property type="molecule type" value="Genomic_DNA"/>
</dbReference>
<evidence type="ECO:0000256" key="1">
    <source>
        <dbReference type="SAM" id="SignalP"/>
    </source>
</evidence>
<gene>
    <name evidence="2" type="ORF">HMPREF9944_00263</name>
</gene>
<dbReference type="InterPro" id="IPR010846">
    <property type="entry name" value="AmiA-like"/>
</dbReference>
<evidence type="ECO:0008006" key="4">
    <source>
        <dbReference type="Google" id="ProtNLM"/>
    </source>
</evidence>
<evidence type="ECO:0000313" key="2">
    <source>
        <dbReference type="EMBL" id="EHO74118.1"/>
    </source>
</evidence>
<dbReference type="SUPFAM" id="SSF54001">
    <property type="entry name" value="Cysteine proteinases"/>
    <property type="match status" value="1"/>
</dbReference>
<dbReference type="PATRIC" id="fig|999422.3.peg.256"/>
<reference evidence="2 3" key="1">
    <citation type="submission" date="2011-12" db="EMBL/GenBank/DDBJ databases">
        <title>The Genome Sequence of Prevotella maculosa OT 289.</title>
        <authorList>
            <consortium name="The Broad Institute Genome Sequencing Platform"/>
            <person name="Earl A."/>
            <person name="Ward D."/>
            <person name="Feldgarden M."/>
            <person name="Gevers D."/>
            <person name="Izard J."/>
            <person name="Blanton J.M."/>
            <person name="Mathney J."/>
            <person name="Tanner A.C."/>
            <person name="Dewhirst F.E."/>
            <person name="Young S.K."/>
            <person name="Zeng Q."/>
            <person name="Gargeya S."/>
            <person name="Fitzgerald M."/>
            <person name="Haas B."/>
            <person name="Abouelleil A."/>
            <person name="Alvarado L."/>
            <person name="Arachchi H.M."/>
            <person name="Berlin A."/>
            <person name="Chapman S.B."/>
            <person name="Gearin G."/>
            <person name="Goldberg J."/>
            <person name="Griggs A."/>
            <person name="Gujja S."/>
            <person name="Hansen M."/>
            <person name="Heiman D."/>
            <person name="Howarth C."/>
            <person name="Larimer J."/>
            <person name="Lui A."/>
            <person name="MacDonald P.J.P."/>
            <person name="McCowen C."/>
            <person name="Montmayeur A."/>
            <person name="Murphy C."/>
            <person name="Neiman D."/>
            <person name="Pearson M."/>
            <person name="Priest M."/>
            <person name="Roberts A."/>
            <person name="Saif S."/>
            <person name="Shea T."/>
            <person name="Sisk P."/>
            <person name="Stolte C."/>
            <person name="Sykes S."/>
            <person name="Wortman J."/>
            <person name="Nusbaum C."/>
            <person name="Birren B."/>
        </authorList>
    </citation>
    <scope>NUCLEOTIDE SEQUENCE [LARGE SCALE GENOMIC DNA]</scope>
    <source>
        <strain evidence="2 3">OT 289</strain>
    </source>
</reference>
<dbReference type="OrthoDB" id="1409585at2"/>
<dbReference type="AlphaFoldDB" id="H1HJB9"/>
<evidence type="ECO:0000313" key="3">
    <source>
        <dbReference type="Proteomes" id="UP000003167"/>
    </source>
</evidence>
<dbReference type="Pfam" id="PF07313">
    <property type="entry name" value="AmiA-like"/>
    <property type="match status" value="1"/>
</dbReference>
<dbReference type="RefSeq" id="WP_008563884.1">
    <property type="nucleotide sequence ID" value="NZ_JH594500.1"/>
</dbReference>
<feature type="chain" id="PRO_5003550050" description="Xylanase" evidence="1">
    <location>
        <begin position="24"/>
        <end position="290"/>
    </location>
</feature>
<name>H1HJB9_9BACT</name>
<organism evidence="2 3">
    <name type="scientific">Segatella maculosa OT 289</name>
    <dbReference type="NCBI Taxonomy" id="999422"/>
    <lineage>
        <taxon>Bacteria</taxon>
        <taxon>Pseudomonadati</taxon>
        <taxon>Bacteroidota</taxon>
        <taxon>Bacteroidia</taxon>
        <taxon>Bacteroidales</taxon>
        <taxon>Prevotellaceae</taxon>
        <taxon>Segatella</taxon>
    </lineage>
</organism>
<protein>
    <recommendedName>
        <fullName evidence="4">Xylanase</fullName>
    </recommendedName>
</protein>
<feature type="signal peptide" evidence="1">
    <location>
        <begin position="1"/>
        <end position="23"/>
    </location>
</feature>
<dbReference type="HOGENOM" id="CLU_065574_0_0_10"/>
<accession>H1HJB9</accession>
<dbReference type="Gene3D" id="1.10.3670.10">
    <property type="entry name" value="Putative xylanase like domain"/>
    <property type="match status" value="1"/>
</dbReference>
<dbReference type="Gene3D" id="2.30.260.10">
    <property type="entry name" value="putative xylanase like domain"/>
    <property type="match status" value="1"/>
</dbReference>